<dbReference type="GeneID" id="73289089"/>
<dbReference type="EC" id="3.1.4.58" evidence="2"/>
<reference evidence="3" key="1">
    <citation type="submission" date="2022-06" db="EMBL/GenBank/DDBJ databases">
        <title>Diverse halophilic archaea isolated from saline environments.</title>
        <authorList>
            <person name="Cui H.-L."/>
        </authorList>
    </citation>
    <scope>NUCLEOTIDE SEQUENCE</scope>
    <source>
        <strain evidence="3">WLHS1</strain>
    </source>
</reference>
<evidence type="ECO:0000256" key="2">
    <source>
        <dbReference type="HAMAP-Rule" id="MF_01940"/>
    </source>
</evidence>
<evidence type="ECO:0000313" key="3">
    <source>
        <dbReference type="EMBL" id="UTF54367.1"/>
    </source>
</evidence>
<proteinExistence type="inferred from homology"/>
<dbReference type="Gene3D" id="3.90.1140.10">
    <property type="entry name" value="Cyclic phosphodiesterase"/>
    <property type="match status" value="1"/>
</dbReference>
<dbReference type="SUPFAM" id="SSF55144">
    <property type="entry name" value="LigT-like"/>
    <property type="match status" value="1"/>
</dbReference>
<dbReference type="HAMAP" id="MF_01940">
    <property type="entry name" value="RNA_CPDase"/>
    <property type="match status" value="1"/>
</dbReference>
<keyword evidence="4" id="KW-1185">Reference proteome</keyword>
<feature type="short sequence motif" description="HXTX 2" evidence="2">
    <location>
        <begin position="128"/>
        <end position="131"/>
    </location>
</feature>
<dbReference type="PANTHER" id="PTHR35561">
    <property type="entry name" value="RNA 2',3'-CYCLIC PHOSPHODIESTERASE"/>
    <property type="match status" value="1"/>
</dbReference>
<comment type="similarity">
    <text evidence="2">Belongs to the 2H phosphoesterase superfamily. ThpR family.</text>
</comment>
<evidence type="ECO:0000256" key="1">
    <source>
        <dbReference type="ARBA" id="ARBA00022801"/>
    </source>
</evidence>
<accession>A0A9E7NCU9</accession>
<feature type="short sequence motif" description="HXTX 1" evidence="2">
    <location>
        <begin position="39"/>
        <end position="42"/>
    </location>
</feature>
<name>A0A9E7NCU9_9EURY</name>
<feature type="active site" description="Proton donor" evidence="2">
    <location>
        <position position="39"/>
    </location>
</feature>
<keyword evidence="1 2" id="KW-0378">Hydrolase</keyword>
<gene>
    <name evidence="3" type="primary">thpR</name>
    <name evidence="3" type="ORF">NGM29_03545</name>
</gene>
<dbReference type="EMBL" id="CP100355">
    <property type="protein sequence ID" value="UTF54367.1"/>
    <property type="molecule type" value="Genomic_DNA"/>
</dbReference>
<dbReference type="KEGG" id="sawl:NGM29_03545"/>
<dbReference type="InterPro" id="IPR004175">
    <property type="entry name" value="RNA_CPDase"/>
</dbReference>
<dbReference type="InterPro" id="IPR009097">
    <property type="entry name" value="Cyclic_Pdiesterase"/>
</dbReference>
<comment type="catalytic activity">
    <reaction evidence="2">
        <text>a 3'-end 2',3'-cyclophospho-ribonucleotide-RNA + H2O = a 3'-end 2'-phospho-ribonucleotide-RNA + H(+)</text>
        <dbReference type="Rhea" id="RHEA:11828"/>
        <dbReference type="Rhea" id="RHEA-COMP:10464"/>
        <dbReference type="Rhea" id="RHEA-COMP:17353"/>
        <dbReference type="ChEBI" id="CHEBI:15377"/>
        <dbReference type="ChEBI" id="CHEBI:15378"/>
        <dbReference type="ChEBI" id="CHEBI:83064"/>
        <dbReference type="ChEBI" id="CHEBI:173113"/>
        <dbReference type="EC" id="3.1.4.58"/>
    </reaction>
</comment>
<dbReference type="RefSeq" id="WP_254159012.1">
    <property type="nucleotide sequence ID" value="NZ_CP100355.1"/>
</dbReference>
<dbReference type="AlphaFoldDB" id="A0A9E7NCU9"/>
<sequence>MRLFVSVDLPESLADAVAAVQEPLADAAGIRMTDPTQAHVTLVFLGDVDPDRVPDLERELEAAVDDARVDPFEARFAGLGVFPSLEYIRVIWLGVEDGHEELTRLQAAVEDRMTAMGFEADDHEFTPHVTVARMDHAGGKERVQSVVRERSPTVGTTTVEEIRLTESRLTDDGPVYETRERFPLE</sequence>
<protein>
    <recommendedName>
        <fullName evidence="2">RNA 2',3'-cyclic phosphodiesterase</fullName>
        <shortName evidence="2">RNA 2',3'-CPDase</shortName>
        <ecNumber evidence="2">3.1.4.58</ecNumber>
    </recommendedName>
</protein>
<evidence type="ECO:0000313" key="4">
    <source>
        <dbReference type="Proteomes" id="UP001056855"/>
    </source>
</evidence>
<dbReference type="GO" id="GO:0008664">
    <property type="term" value="F:RNA 2',3'-cyclic 3'-phosphodiesterase activity"/>
    <property type="evidence" value="ECO:0007669"/>
    <property type="project" value="UniProtKB-EC"/>
</dbReference>
<feature type="active site" description="Proton acceptor" evidence="2">
    <location>
        <position position="128"/>
    </location>
</feature>
<dbReference type="NCBIfam" id="TIGR02258">
    <property type="entry name" value="2_5_ligase"/>
    <property type="match status" value="1"/>
</dbReference>
<dbReference type="PANTHER" id="PTHR35561:SF1">
    <property type="entry name" value="RNA 2',3'-CYCLIC PHOSPHODIESTERASE"/>
    <property type="match status" value="1"/>
</dbReference>
<organism evidence="3 4">
    <name type="scientific">Natronosalvus rutilus</name>
    <dbReference type="NCBI Taxonomy" id="2953753"/>
    <lineage>
        <taxon>Archaea</taxon>
        <taxon>Methanobacteriati</taxon>
        <taxon>Methanobacteriota</taxon>
        <taxon>Stenosarchaea group</taxon>
        <taxon>Halobacteria</taxon>
        <taxon>Halobacteriales</taxon>
        <taxon>Natrialbaceae</taxon>
        <taxon>Natronosalvus</taxon>
    </lineage>
</organism>
<dbReference type="Proteomes" id="UP001056855">
    <property type="component" value="Chromosome"/>
</dbReference>
<dbReference type="Pfam" id="PF13563">
    <property type="entry name" value="2_5_RNA_ligase2"/>
    <property type="match status" value="1"/>
</dbReference>
<dbReference type="GO" id="GO:0004113">
    <property type="term" value="F:2',3'-cyclic-nucleotide 3'-phosphodiesterase activity"/>
    <property type="evidence" value="ECO:0007669"/>
    <property type="project" value="InterPro"/>
</dbReference>
<comment type="function">
    <text evidence="2">Hydrolyzes RNA 2',3'-cyclic phosphodiester to an RNA 2'-phosphomonoester.</text>
</comment>